<evidence type="ECO:0000313" key="2">
    <source>
        <dbReference type="Proteomes" id="UP000000268"/>
    </source>
</evidence>
<dbReference type="HOGENOM" id="CLU_2581618_0_0_3"/>
<keyword evidence="1" id="KW-0614">Plasmid</keyword>
<evidence type="ECO:0000313" key="1">
    <source>
        <dbReference type="EMBL" id="ABW33016.1"/>
    </source>
</evidence>
<reference evidence="1 2" key="1">
    <citation type="journal article" date="2008" name="Proc. Natl. Acad. Sci. U.S.A.">
        <title>Niche adaptation and genome expansion in the chlorophyll d-producing cyanobacterium Acaryochloris marina.</title>
        <authorList>
            <person name="Swingley W.D."/>
            <person name="Chen M."/>
            <person name="Cheung P.C."/>
            <person name="Conrad A.L."/>
            <person name="Dejesa L.C."/>
            <person name="Hao J."/>
            <person name="Honchak B.M."/>
            <person name="Karbach L.E."/>
            <person name="Kurdoglu A."/>
            <person name="Lahiri S."/>
            <person name="Mastrian S.D."/>
            <person name="Miyashita H."/>
            <person name="Page L."/>
            <person name="Ramakrishna P."/>
            <person name="Satoh S."/>
            <person name="Sattley W.M."/>
            <person name="Shimada Y."/>
            <person name="Taylor H.L."/>
            <person name="Tomo T."/>
            <person name="Tsuchiya T."/>
            <person name="Wang Z.T."/>
            <person name="Raymond J."/>
            <person name="Mimuro M."/>
            <person name="Blankenship R.E."/>
            <person name="Touchman J.W."/>
        </authorList>
    </citation>
    <scope>NUCLEOTIDE SEQUENCE [LARGE SCALE GENOMIC DNA]</scope>
    <source>
        <strain evidence="2">MBIC 11017</strain>
        <plasmid evidence="2">Plasmid pREB6</plasmid>
    </source>
</reference>
<dbReference type="AlphaFoldDB" id="A8ZPW2"/>
<dbReference type="KEGG" id="amr:AM1_F0169"/>
<geneLocation type="plasmid" evidence="1 2">
    <name>pREB6</name>
</geneLocation>
<gene>
    <name evidence="1" type="ordered locus">AM1_F0169</name>
</gene>
<organism evidence="1 2">
    <name type="scientific">Acaryochloris marina (strain MBIC 11017)</name>
    <dbReference type="NCBI Taxonomy" id="329726"/>
    <lineage>
        <taxon>Bacteria</taxon>
        <taxon>Bacillati</taxon>
        <taxon>Cyanobacteriota</taxon>
        <taxon>Cyanophyceae</taxon>
        <taxon>Acaryochloridales</taxon>
        <taxon>Acaryochloridaceae</taxon>
        <taxon>Acaryochloris</taxon>
    </lineage>
</organism>
<sequence length="80" mass="9132">MFDCPICSHELLPHISHGQICWFCHYCWQDFPNLEEVSVEQPPKAVILKDPTKGYCGTTPKSDDSAMNWVVDPVLKLIEV</sequence>
<name>A8ZPW2_ACAM1</name>
<protein>
    <submittedName>
        <fullName evidence="1">Uncharacterized protein</fullName>
    </submittedName>
</protein>
<accession>A8ZPW2</accession>
<dbReference type="RefSeq" id="WP_012168231.1">
    <property type="nucleotide sequence ID" value="NC_009931.1"/>
</dbReference>
<dbReference type="OrthoDB" id="495562at2"/>
<dbReference type="Proteomes" id="UP000000268">
    <property type="component" value="Plasmid pREB6"/>
</dbReference>
<keyword evidence="2" id="KW-1185">Reference proteome</keyword>
<dbReference type="EMBL" id="CP000843">
    <property type="protein sequence ID" value="ABW33016.1"/>
    <property type="molecule type" value="Genomic_DNA"/>
</dbReference>
<proteinExistence type="predicted"/>